<dbReference type="CDD" id="cd12107">
    <property type="entry name" value="Hemerythrin"/>
    <property type="match status" value="1"/>
</dbReference>
<dbReference type="PANTHER" id="PTHR37164">
    <property type="entry name" value="BACTERIOHEMERYTHRIN"/>
    <property type="match status" value="1"/>
</dbReference>
<accession>A0ABX8RD91</accession>
<dbReference type="RefSeq" id="WP_218283725.1">
    <property type="nucleotide sequence ID" value="NZ_CP078093.1"/>
</dbReference>
<reference evidence="2" key="1">
    <citation type="submission" date="2021-07" db="EMBL/GenBank/DDBJ databases">
        <title>Complete genome sequence of Crassaminicella sp. 143-21, isolated from a deep-sea hydrothermal vent.</title>
        <authorList>
            <person name="Li X."/>
        </authorList>
    </citation>
    <scope>NUCLEOTIDE SEQUENCE</scope>
    <source>
        <strain evidence="2">143-21</strain>
    </source>
</reference>
<evidence type="ECO:0000259" key="1">
    <source>
        <dbReference type="Pfam" id="PF01814"/>
    </source>
</evidence>
<evidence type="ECO:0000313" key="3">
    <source>
        <dbReference type="Proteomes" id="UP000886818"/>
    </source>
</evidence>
<dbReference type="NCBIfam" id="NF033749">
    <property type="entry name" value="bact_hemeryth"/>
    <property type="match status" value="1"/>
</dbReference>
<proteinExistence type="predicted"/>
<evidence type="ECO:0000313" key="2">
    <source>
        <dbReference type="EMBL" id="QXM07034.1"/>
    </source>
</evidence>
<dbReference type="PANTHER" id="PTHR37164:SF1">
    <property type="entry name" value="BACTERIOHEMERYTHRIN"/>
    <property type="match status" value="1"/>
</dbReference>
<dbReference type="Pfam" id="PF01814">
    <property type="entry name" value="Hemerythrin"/>
    <property type="match status" value="1"/>
</dbReference>
<feature type="domain" description="Hemerythrin-like" evidence="1">
    <location>
        <begin position="12"/>
        <end position="130"/>
    </location>
</feature>
<dbReference type="NCBIfam" id="TIGR02481">
    <property type="entry name" value="hemeryth_dom"/>
    <property type="match status" value="1"/>
</dbReference>
<keyword evidence="3" id="KW-1185">Reference proteome</keyword>
<gene>
    <name evidence="2" type="ORF">KVH43_04775</name>
</gene>
<protein>
    <submittedName>
        <fullName evidence="2">Bacteriohemerythrin</fullName>
    </submittedName>
</protein>
<dbReference type="EMBL" id="CP078093">
    <property type="protein sequence ID" value="QXM07034.1"/>
    <property type="molecule type" value="Genomic_DNA"/>
</dbReference>
<dbReference type="Proteomes" id="UP000886818">
    <property type="component" value="Chromosome"/>
</dbReference>
<dbReference type="InterPro" id="IPR012827">
    <property type="entry name" value="Hemerythrin_metal-bd"/>
</dbReference>
<sequence length="139" mass="16909">MFEWKDIYKVDIAEIDKQHRKLLEIGGKLADLLKLKDDIDHYDEIVEILTELREYTEYHFAHEEKLLEKYGYDNQSLRLHKRQHKSFVNKIIQIENQDIDEKQTGIKLTMLEFIASWIENHILKTDHEYKDFFHENGVY</sequence>
<organism evidence="2 3">
    <name type="scientific">Crassaminicella indica</name>
    <dbReference type="NCBI Taxonomy" id="2855394"/>
    <lineage>
        <taxon>Bacteria</taxon>
        <taxon>Bacillati</taxon>
        <taxon>Bacillota</taxon>
        <taxon>Clostridia</taxon>
        <taxon>Eubacteriales</taxon>
        <taxon>Clostridiaceae</taxon>
        <taxon>Crassaminicella</taxon>
    </lineage>
</organism>
<dbReference type="InterPro" id="IPR012312">
    <property type="entry name" value="Hemerythrin-like"/>
</dbReference>
<name>A0ABX8RD91_9CLOT</name>
<dbReference type="InterPro" id="IPR050669">
    <property type="entry name" value="Hemerythrin"/>
</dbReference>